<feature type="region of interest" description="Disordered" evidence="1">
    <location>
        <begin position="72"/>
        <end position="132"/>
    </location>
</feature>
<feature type="compositionally biased region" description="Acidic residues" evidence="1">
    <location>
        <begin position="117"/>
        <end position="131"/>
    </location>
</feature>
<gene>
    <name evidence="2" type="ORF">Cgig2_012499</name>
</gene>
<name>A0A9Q1K6C1_9CARY</name>
<protein>
    <submittedName>
        <fullName evidence="2">Uncharacterized protein</fullName>
    </submittedName>
</protein>
<keyword evidence="3" id="KW-1185">Reference proteome</keyword>
<sequence>MLSIKGLTEPHVIEHELETGQPSSSQPLSSCQPSKSSQPILESLEDIDVDQGGLSSYDLRSLSHLTSASHYDAGYESGLEDKDEDESGSNEEETDADSEDNTDSEVGSEGGSGESLVDSDEVHDDDIDSDIEQFLHPTVMDDISKHIEVADVDDDGLPTPSMWNKVYQDGSMWARNPDGKVSIKAGDMFVDKEQWAKVIREYAI</sequence>
<comment type="caution">
    <text evidence="2">The sequence shown here is derived from an EMBL/GenBank/DDBJ whole genome shotgun (WGS) entry which is preliminary data.</text>
</comment>
<dbReference type="EMBL" id="JAKOGI010000311">
    <property type="protein sequence ID" value="KAJ8437230.1"/>
    <property type="molecule type" value="Genomic_DNA"/>
</dbReference>
<dbReference type="Proteomes" id="UP001153076">
    <property type="component" value="Unassembled WGS sequence"/>
</dbReference>
<feature type="region of interest" description="Disordered" evidence="1">
    <location>
        <begin position="1"/>
        <end position="47"/>
    </location>
</feature>
<reference evidence="2" key="1">
    <citation type="submission" date="2022-04" db="EMBL/GenBank/DDBJ databases">
        <title>Carnegiea gigantea Genome sequencing and assembly v2.</title>
        <authorList>
            <person name="Copetti D."/>
            <person name="Sanderson M.J."/>
            <person name="Burquez A."/>
            <person name="Wojciechowski M.F."/>
        </authorList>
    </citation>
    <scope>NUCLEOTIDE SEQUENCE</scope>
    <source>
        <strain evidence="2">SGP5-SGP5p</strain>
        <tissue evidence="2">Aerial part</tissue>
    </source>
</reference>
<evidence type="ECO:0000256" key="1">
    <source>
        <dbReference type="SAM" id="MobiDB-lite"/>
    </source>
</evidence>
<feature type="compositionally biased region" description="Low complexity" evidence="1">
    <location>
        <begin position="21"/>
        <end position="39"/>
    </location>
</feature>
<dbReference type="AlphaFoldDB" id="A0A9Q1K6C1"/>
<accession>A0A9Q1K6C1</accession>
<proteinExistence type="predicted"/>
<evidence type="ECO:0000313" key="3">
    <source>
        <dbReference type="Proteomes" id="UP001153076"/>
    </source>
</evidence>
<evidence type="ECO:0000313" key="2">
    <source>
        <dbReference type="EMBL" id="KAJ8437230.1"/>
    </source>
</evidence>
<feature type="compositionally biased region" description="Acidic residues" evidence="1">
    <location>
        <begin position="81"/>
        <end position="103"/>
    </location>
</feature>
<organism evidence="2 3">
    <name type="scientific">Carnegiea gigantea</name>
    <dbReference type="NCBI Taxonomy" id="171969"/>
    <lineage>
        <taxon>Eukaryota</taxon>
        <taxon>Viridiplantae</taxon>
        <taxon>Streptophyta</taxon>
        <taxon>Embryophyta</taxon>
        <taxon>Tracheophyta</taxon>
        <taxon>Spermatophyta</taxon>
        <taxon>Magnoliopsida</taxon>
        <taxon>eudicotyledons</taxon>
        <taxon>Gunneridae</taxon>
        <taxon>Pentapetalae</taxon>
        <taxon>Caryophyllales</taxon>
        <taxon>Cactineae</taxon>
        <taxon>Cactaceae</taxon>
        <taxon>Cactoideae</taxon>
        <taxon>Echinocereeae</taxon>
        <taxon>Carnegiea</taxon>
    </lineage>
</organism>